<dbReference type="Proteomes" id="UP001190700">
    <property type="component" value="Unassembled WGS sequence"/>
</dbReference>
<dbReference type="Gene3D" id="3.40.50.300">
    <property type="entry name" value="P-loop containing nucleotide triphosphate hydrolases"/>
    <property type="match status" value="1"/>
</dbReference>
<evidence type="ECO:0000313" key="4">
    <source>
        <dbReference type="Proteomes" id="UP001190700"/>
    </source>
</evidence>
<dbReference type="EMBL" id="LGRX02008679">
    <property type="protein sequence ID" value="KAK3273009.1"/>
    <property type="molecule type" value="Genomic_DNA"/>
</dbReference>
<name>A0AAE0G7P8_9CHLO</name>
<evidence type="ECO:0000256" key="1">
    <source>
        <dbReference type="SAM" id="MobiDB-lite"/>
    </source>
</evidence>
<proteinExistence type="predicted"/>
<dbReference type="GO" id="GO:0005634">
    <property type="term" value="C:nucleus"/>
    <property type="evidence" value="ECO:0007669"/>
    <property type="project" value="TreeGrafter"/>
</dbReference>
<dbReference type="GO" id="GO:0042393">
    <property type="term" value="F:histone binding"/>
    <property type="evidence" value="ECO:0007669"/>
    <property type="project" value="TreeGrafter"/>
</dbReference>
<dbReference type="PANTHER" id="PTHR12706">
    <property type="entry name" value="STRAWBERRY NOTCH-RELATED"/>
    <property type="match status" value="1"/>
</dbReference>
<dbReference type="Pfam" id="PF13872">
    <property type="entry name" value="AAA_34"/>
    <property type="match status" value="1"/>
</dbReference>
<reference evidence="3 4" key="1">
    <citation type="journal article" date="2015" name="Genome Biol. Evol.">
        <title>Comparative Genomics of a Bacterivorous Green Alga Reveals Evolutionary Causalities and Consequences of Phago-Mixotrophic Mode of Nutrition.</title>
        <authorList>
            <person name="Burns J.A."/>
            <person name="Paasch A."/>
            <person name="Narechania A."/>
            <person name="Kim E."/>
        </authorList>
    </citation>
    <scope>NUCLEOTIDE SEQUENCE [LARGE SCALE GENOMIC DNA]</scope>
    <source>
        <strain evidence="3 4">PLY_AMNH</strain>
    </source>
</reference>
<comment type="caution">
    <text evidence="3">The sequence shown here is derived from an EMBL/GenBank/DDBJ whole genome shotgun (WGS) entry which is preliminary data.</text>
</comment>
<evidence type="ECO:0000259" key="2">
    <source>
        <dbReference type="Pfam" id="PF13872"/>
    </source>
</evidence>
<dbReference type="InterPro" id="IPR027417">
    <property type="entry name" value="P-loop_NTPase"/>
</dbReference>
<organism evidence="3 4">
    <name type="scientific">Cymbomonas tetramitiformis</name>
    <dbReference type="NCBI Taxonomy" id="36881"/>
    <lineage>
        <taxon>Eukaryota</taxon>
        <taxon>Viridiplantae</taxon>
        <taxon>Chlorophyta</taxon>
        <taxon>Pyramimonadophyceae</taxon>
        <taxon>Pyramimonadales</taxon>
        <taxon>Pyramimonadaceae</taxon>
        <taxon>Cymbomonas</taxon>
    </lineage>
</organism>
<dbReference type="GO" id="GO:0031490">
    <property type="term" value="F:chromatin DNA binding"/>
    <property type="evidence" value="ECO:0007669"/>
    <property type="project" value="TreeGrafter"/>
</dbReference>
<feature type="region of interest" description="Disordered" evidence="1">
    <location>
        <begin position="27"/>
        <end position="51"/>
    </location>
</feature>
<dbReference type="SUPFAM" id="SSF52540">
    <property type="entry name" value="P-loop containing nucleoside triphosphate hydrolases"/>
    <property type="match status" value="1"/>
</dbReference>
<feature type="compositionally biased region" description="Low complexity" evidence="1">
    <location>
        <begin position="27"/>
        <end position="48"/>
    </location>
</feature>
<keyword evidence="4" id="KW-1185">Reference proteome</keyword>
<dbReference type="InterPro" id="IPR026741">
    <property type="entry name" value="SNO"/>
</dbReference>
<dbReference type="GO" id="GO:0006355">
    <property type="term" value="P:regulation of DNA-templated transcription"/>
    <property type="evidence" value="ECO:0007669"/>
    <property type="project" value="InterPro"/>
</dbReference>
<evidence type="ECO:0000313" key="3">
    <source>
        <dbReference type="EMBL" id="KAK3273009.1"/>
    </source>
</evidence>
<feature type="domain" description="Strawberry notch AAA" evidence="2">
    <location>
        <begin position="83"/>
        <end position="414"/>
    </location>
</feature>
<protein>
    <recommendedName>
        <fullName evidence="2">Strawberry notch AAA domain-containing protein</fullName>
    </recommendedName>
</protein>
<sequence>MDDASWEQVLCQLGTSSDASTLAGAAAAAAPASGHPSASTTAPSADSTQGDAIRDAAVGADREGEATMYDTYRPKQVTEGCCHPDPVVETKSLAGVTPPKITYKHHLADVVKSGALSNLQLETILYACARHDGNRLENETNERAGFFLGDAAGVGKGRQIAGLILEHWRCGRRHVIWLSVSKDLKWDAERDLDDLGEEARDIPVYPQGSSQLPARGSLRSHGVRQGILFCTYSLLVHGSGKCTTAPTTVPGEEAQGAMDRAALIKRIICPGSRVSQVVSWLKQERAEDPLIILDECHKAKNLLPVGAGKPSQTAMVVVALQAVLPHARIVYSSATGASQPQNLGYMTRLGSFKFDGIMGLLGTLEKAGMGAMEMFALGLKSVGAYACRGLSYTGAEFELSNVELEPEARVMYDRAAEFWQLLFRVFSKASVGGMSTDGEFANHVNMRQLWSAHQRFFRGMLMCSKVPAVAHAALDAIHQRGMCCVIGLQSTGEAAIAKAEAEGNIDDFVSTPQIVLREVIEKLFPTMIARNADDHNQKFKELCEKIKPCIQAWKLATTAATAANADAAPLATGDDDVDEEEAVVLVGEKSFDEVEADKLERAKRTGTFLDLSEDQDPILARRAPIPHVNLGDRAIQEMVDNLTEERAANAAQRHRISAPERRTAEHASSALPLLAPEMRGMHQLSTSASRALARPKIPNTHSDGVAGCWQMGCGRKLAEMGVAGSCRWCGRQLADGVADSWQMVWQAAGQMVQGGSWKLAGMVQAAGQMVWQGAGRWQLAEGGRQLADGVAGSWQMVAGSWQMVAGCWQMVWQGAG</sequence>
<dbReference type="PANTHER" id="PTHR12706:SF30">
    <property type="entry name" value="PROTEIN STRAWBERRY NOTCH-RELATED"/>
    <property type="match status" value="1"/>
</dbReference>
<accession>A0AAE0G7P8</accession>
<gene>
    <name evidence="3" type="ORF">CYMTET_18730</name>
</gene>
<dbReference type="InterPro" id="IPR039187">
    <property type="entry name" value="SNO_AAA"/>
</dbReference>
<dbReference type="AlphaFoldDB" id="A0AAE0G7P8"/>